<dbReference type="Pfam" id="PF12937">
    <property type="entry name" value="F-box-like"/>
    <property type="match status" value="1"/>
</dbReference>
<dbReference type="OrthoDB" id="3269400at2759"/>
<reference evidence="2" key="2">
    <citation type="submission" date="2021-10" db="EMBL/GenBank/DDBJ databases">
        <title>Phylogenomics reveals ancestral predisposition of the termite-cultivated fungus Termitomyces towards a domesticated lifestyle.</title>
        <authorList>
            <person name="Auxier B."/>
            <person name="Grum-Grzhimaylo A."/>
            <person name="Cardenas M.E."/>
            <person name="Lodge J.D."/>
            <person name="Laessoe T."/>
            <person name="Pedersen O."/>
            <person name="Smith M.E."/>
            <person name="Kuyper T.W."/>
            <person name="Franco-Molano E.A."/>
            <person name="Baroni T.J."/>
            <person name="Aanen D.K."/>
        </authorList>
    </citation>
    <scope>NUCLEOTIDE SEQUENCE</scope>
    <source>
        <strain evidence="2">D49</strain>
    </source>
</reference>
<accession>A0A9P7FWQ0</accession>
<feature type="domain" description="F-box" evidence="1">
    <location>
        <begin position="62"/>
        <end position="114"/>
    </location>
</feature>
<gene>
    <name evidence="2" type="ORF">H0H81_008790</name>
</gene>
<reference evidence="2" key="1">
    <citation type="submission" date="2021-02" db="EMBL/GenBank/DDBJ databases">
        <authorList>
            <person name="Nieuwenhuis M."/>
            <person name="Van De Peppel L.J.J."/>
        </authorList>
    </citation>
    <scope>NUCLEOTIDE SEQUENCE</scope>
    <source>
        <strain evidence="2">D49</strain>
    </source>
</reference>
<evidence type="ECO:0000313" key="3">
    <source>
        <dbReference type="Proteomes" id="UP000717328"/>
    </source>
</evidence>
<dbReference type="InterPro" id="IPR001810">
    <property type="entry name" value="F-box_dom"/>
</dbReference>
<evidence type="ECO:0000313" key="2">
    <source>
        <dbReference type="EMBL" id="KAG5636207.1"/>
    </source>
</evidence>
<dbReference type="Proteomes" id="UP000717328">
    <property type="component" value="Unassembled WGS sequence"/>
</dbReference>
<keyword evidence="3" id="KW-1185">Reference proteome</keyword>
<evidence type="ECO:0000259" key="1">
    <source>
        <dbReference type="Pfam" id="PF12937"/>
    </source>
</evidence>
<name>A0A9P7FWQ0_9AGAR</name>
<comment type="caution">
    <text evidence="2">The sequence shown here is derived from an EMBL/GenBank/DDBJ whole genome shotgun (WGS) entry which is preliminary data.</text>
</comment>
<dbReference type="AlphaFoldDB" id="A0A9P7FWQ0"/>
<sequence length="489" mass="55713">MDSDESTFLQKIQDTSRNSHECLSEREIQRAKVILNDAQCGVRILDEDARAHLRIALAPHRRLPTEILAQIFVESAEDYFPHDLSVSPWALRSVCSRWRTISLNDIRLWRRLTISNTYNAYSNECRLSFPLSFILDHLIPSEGPFSISLSAHNAWKTMEAMIIPNLPRMIELSLSIDDIFDLLHLITNPEFRIPEVVALEFRILPGFPVLPSGLSATGNVIAERGLMTAQKLRKLELSCAGFEEICRALLLLDFPWAQLVELDINNFNTNVLYTLNVLNQCQNLEKLSLSFTQRHSQPQPSQGVVQLALRPMTLPHLTFMELTDAEDHVLSFFIVPALIELVVDSKYLPVNEVIGLITKSRCKISIFRHPRPATYLFFARQLIEVLPHVKVLICTPGLMQPEDLRDIGSGILLPYVKVLHCTARSPHAFLKMVEALVSLARSEENKIGGKLRKAETQNWEESQEYGAIFERLGEINRENGTLFTMRQVR</sequence>
<proteinExistence type="predicted"/>
<dbReference type="EMBL" id="JABCKI010005963">
    <property type="protein sequence ID" value="KAG5636207.1"/>
    <property type="molecule type" value="Genomic_DNA"/>
</dbReference>
<organism evidence="2 3">
    <name type="scientific">Sphagnurus paluster</name>
    <dbReference type="NCBI Taxonomy" id="117069"/>
    <lineage>
        <taxon>Eukaryota</taxon>
        <taxon>Fungi</taxon>
        <taxon>Dikarya</taxon>
        <taxon>Basidiomycota</taxon>
        <taxon>Agaricomycotina</taxon>
        <taxon>Agaricomycetes</taxon>
        <taxon>Agaricomycetidae</taxon>
        <taxon>Agaricales</taxon>
        <taxon>Tricholomatineae</taxon>
        <taxon>Lyophyllaceae</taxon>
        <taxon>Sphagnurus</taxon>
    </lineage>
</organism>
<protein>
    <recommendedName>
        <fullName evidence="1">F-box domain-containing protein</fullName>
    </recommendedName>
</protein>
<dbReference type="SUPFAM" id="SSF52047">
    <property type="entry name" value="RNI-like"/>
    <property type="match status" value="1"/>
</dbReference>